<keyword evidence="3" id="KW-1185">Reference proteome</keyword>
<organism evidence="2 3">
    <name type="scientific">Methylopila musalis</name>
    <dbReference type="NCBI Taxonomy" id="1134781"/>
    <lineage>
        <taxon>Bacteria</taxon>
        <taxon>Pseudomonadati</taxon>
        <taxon>Pseudomonadota</taxon>
        <taxon>Alphaproteobacteria</taxon>
        <taxon>Hyphomicrobiales</taxon>
        <taxon>Methylopilaceae</taxon>
        <taxon>Methylopila</taxon>
    </lineage>
</organism>
<dbReference type="InterPro" id="IPR012779">
    <property type="entry name" value="Peptidase_M1_pepN"/>
</dbReference>
<dbReference type="Pfam" id="PF17432">
    <property type="entry name" value="DUF3458_C"/>
    <property type="match status" value="1"/>
</dbReference>
<feature type="domain" description="Peptidase M1 alanyl aminopeptidase C-terminal" evidence="1">
    <location>
        <begin position="2"/>
        <end position="195"/>
    </location>
</feature>
<keyword evidence="2" id="KW-0031">Aminopeptidase</keyword>
<gene>
    <name evidence="2" type="ORF">ACFQ4O_18195</name>
</gene>
<feature type="non-terminal residue" evidence="2">
    <location>
        <position position="1"/>
    </location>
</feature>
<dbReference type="InterPro" id="IPR024601">
    <property type="entry name" value="Peptidase_M1_pepN_C"/>
</dbReference>
<dbReference type="PANTHER" id="PTHR46322">
    <property type="entry name" value="PUROMYCIN-SENSITIVE AMINOPEPTIDASE"/>
    <property type="match status" value="1"/>
</dbReference>
<dbReference type="PANTHER" id="PTHR46322:SF1">
    <property type="entry name" value="PUROMYCIN-SENSITIVE AMINOPEPTIDASE"/>
    <property type="match status" value="1"/>
</dbReference>
<protein>
    <submittedName>
        <fullName evidence="2">Aminopeptidase N C-terminal domain-containing protein</fullName>
    </submittedName>
</protein>
<evidence type="ECO:0000259" key="1">
    <source>
        <dbReference type="Pfam" id="PF17432"/>
    </source>
</evidence>
<comment type="caution">
    <text evidence="2">The sequence shown here is derived from an EMBL/GenBank/DDBJ whole genome shotgun (WGS) entry which is preliminary data.</text>
</comment>
<name>A0ABW3ZC67_9HYPH</name>
<dbReference type="Gene3D" id="1.25.50.10">
    <property type="entry name" value="Peptidase M1, alanyl aminopeptidase, C-terminal domain"/>
    <property type="match status" value="1"/>
</dbReference>
<feature type="non-terminal residue" evidence="2">
    <location>
        <position position="195"/>
    </location>
</feature>
<evidence type="ECO:0000313" key="3">
    <source>
        <dbReference type="Proteomes" id="UP001597171"/>
    </source>
</evidence>
<sequence>GAYAPDAASAGRRALKIAALDLLAADGAAEGVARAKALYDGATNMTDRIMALQILSLHESEARGDALAAFETSYGDDPLLMDKWLLIQAGTPLPATLDRVKALMAGPRFDIRNPNRVRSLVGAFGGNPTQFNRADGAGYAFVAETVLTLDRINPQVAARILGAFKTWRALEPGRRAKAEDALRGVAAASGPSPDV</sequence>
<dbReference type="Proteomes" id="UP001597171">
    <property type="component" value="Unassembled WGS sequence"/>
</dbReference>
<reference evidence="3" key="1">
    <citation type="journal article" date="2019" name="Int. J. Syst. Evol. Microbiol.">
        <title>The Global Catalogue of Microorganisms (GCM) 10K type strain sequencing project: providing services to taxonomists for standard genome sequencing and annotation.</title>
        <authorList>
            <consortium name="The Broad Institute Genomics Platform"/>
            <consortium name="The Broad Institute Genome Sequencing Center for Infectious Disease"/>
            <person name="Wu L."/>
            <person name="Ma J."/>
        </authorList>
    </citation>
    <scope>NUCLEOTIDE SEQUENCE [LARGE SCALE GENOMIC DNA]</scope>
    <source>
        <strain evidence="3">CCUG 61696</strain>
    </source>
</reference>
<dbReference type="InterPro" id="IPR037144">
    <property type="entry name" value="Peptidase_M1_pepN_C_sf"/>
</dbReference>
<accession>A0ABW3ZC67</accession>
<dbReference type="EMBL" id="JBHTMX010000441">
    <property type="protein sequence ID" value="MFD1333941.1"/>
    <property type="molecule type" value="Genomic_DNA"/>
</dbReference>
<keyword evidence="2" id="KW-0378">Hydrolase</keyword>
<dbReference type="GO" id="GO:0004177">
    <property type="term" value="F:aminopeptidase activity"/>
    <property type="evidence" value="ECO:0007669"/>
    <property type="project" value="UniProtKB-KW"/>
</dbReference>
<proteinExistence type="predicted"/>
<dbReference type="RefSeq" id="WP_378777852.1">
    <property type="nucleotide sequence ID" value="NZ_JBHTMX010000441.1"/>
</dbReference>
<evidence type="ECO:0000313" key="2">
    <source>
        <dbReference type="EMBL" id="MFD1333941.1"/>
    </source>
</evidence>
<keyword evidence="2" id="KW-0645">Protease</keyword>